<evidence type="ECO:0000259" key="6">
    <source>
        <dbReference type="Pfam" id="PF04932"/>
    </source>
</evidence>
<evidence type="ECO:0000256" key="4">
    <source>
        <dbReference type="ARBA" id="ARBA00023136"/>
    </source>
</evidence>
<feature type="transmembrane region" description="Helical" evidence="5">
    <location>
        <begin position="339"/>
        <end position="362"/>
    </location>
</feature>
<proteinExistence type="predicted"/>
<sequence>MTNTFARVERVLWIACPVILFAVMFGHMTAVVYMALALLALGTLGGLFSPQRPSFLHWPLVVPIACWALWSLAAVAWSAYPAVSMHAWCDEVLYPLVSFWGFWLFGTRTQRLAPIVLVSWVACVLLAVISALYWGHLQPPTPNTFPMHFYNRVGHTSTMAVFAMALFAGALLRRGWRAFGLSGLVLCLFIGLATLNRFFWPAAAAVLLVALFPWYRRHVLLALLAFAVVGAAGVGTLEYSARMRLGAAAPATASHDMAIDGHQLPVPQAFSSIGDTVSSDTRPKLWAFYTAEAKRHAWIGVGFGKPLPGMVYQQEMPQSLLTIEPQALTHAHNLFLNTWLQTGLVGAVLETVLLLCLVIAFWRVRRADPWLCAAGVALVAGMIAKNTTDDFMWQTTMLGFWAFAGLLLGSAQQLARDESRRGSRGPF</sequence>
<comment type="subcellular location">
    <subcellularLocation>
        <location evidence="1">Membrane</location>
        <topology evidence="1">Multi-pass membrane protein</topology>
    </subcellularLocation>
</comment>
<organism evidence="7 8">
    <name type="scientific">Paraburkholderia phenazinium</name>
    <dbReference type="NCBI Taxonomy" id="60549"/>
    <lineage>
        <taxon>Bacteria</taxon>
        <taxon>Pseudomonadati</taxon>
        <taxon>Pseudomonadota</taxon>
        <taxon>Betaproteobacteria</taxon>
        <taxon>Burkholderiales</taxon>
        <taxon>Burkholderiaceae</taxon>
        <taxon>Paraburkholderia</taxon>
    </lineage>
</organism>
<keyword evidence="2 5" id="KW-0812">Transmembrane</keyword>
<dbReference type="RefSeq" id="WP_074301956.1">
    <property type="nucleotide sequence ID" value="NZ_FSRU01000003.1"/>
</dbReference>
<feature type="transmembrane region" description="Helical" evidence="5">
    <location>
        <begin position="112"/>
        <end position="133"/>
    </location>
</feature>
<feature type="domain" description="O-antigen ligase-related" evidence="6">
    <location>
        <begin position="184"/>
        <end position="349"/>
    </location>
</feature>
<dbReference type="PANTHER" id="PTHR37422">
    <property type="entry name" value="TEICHURONIC ACID BIOSYNTHESIS PROTEIN TUAE"/>
    <property type="match status" value="1"/>
</dbReference>
<evidence type="ECO:0000256" key="1">
    <source>
        <dbReference type="ARBA" id="ARBA00004141"/>
    </source>
</evidence>
<accession>A0A1N6LEN4</accession>
<feature type="transmembrane region" description="Helical" evidence="5">
    <location>
        <begin position="56"/>
        <end position="79"/>
    </location>
</feature>
<keyword evidence="3 5" id="KW-1133">Transmembrane helix</keyword>
<dbReference type="EMBL" id="FSRU01000003">
    <property type="protein sequence ID" value="SIO67213.1"/>
    <property type="molecule type" value="Genomic_DNA"/>
</dbReference>
<dbReference type="Pfam" id="PF04932">
    <property type="entry name" value="Wzy_C"/>
    <property type="match status" value="1"/>
</dbReference>
<feature type="transmembrane region" description="Helical" evidence="5">
    <location>
        <begin position="391"/>
        <end position="411"/>
    </location>
</feature>
<dbReference type="Proteomes" id="UP000185151">
    <property type="component" value="Unassembled WGS sequence"/>
</dbReference>
<name>A0A1N6LEN4_9BURK</name>
<feature type="transmembrane region" description="Helical" evidence="5">
    <location>
        <begin position="220"/>
        <end position="237"/>
    </location>
</feature>
<feature type="transmembrane region" description="Helical" evidence="5">
    <location>
        <begin position="12"/>
        <end position="44"/>
    </location>
</feature>
<reference evidence="7 8" key="1">
    <citation type="submission" date="2016-11" db="EMBL/GenBank/DDBJ databases">
        <authorList>
            <person name="Jaros S."/>
            <person name="Januszkiewicz K."/>
            <person name="Wedrychowicz H."/>
        </authorList>
    </citation>
    <scope>NUCLEOTIDE SEQUENCE [LARGE SCALE GENOMIC DNA]</scope>
    <source>
        <strain evidence="7 8">GAS95</strain>
    </source>
</reference>
<protein>
    <submittedName>
        <fullName evidence="7">O-antigen ligase</fullName>
    </submittedName>
</protein>
<keyword evidence="7" id="KW-0436">Ligase</keyword>
<evidence type="ECO:0000256" key="5">
    <source>
        <dbReference type="SAM" id="Phobius"/>
    </source>
</evidence>
<dbReference type="GO" id="GO:0016874">
    <property type="term" value="F:ligase activity"/>
    <property type="evidence" value="ECO:0007669"/>
    <property type="project" value="UniProtKB-KW"/>
</dbReference>
<keyword evidence="4 5" id="KW-0472">Membrane</keyword>
<dbReference type="AlphaFoldDB" id="A0A1N6LEN4"/>
<evidence type="ECO:0000256" key="3">
    <source>
        <dbReference type="ARBA" id="ARBA00022989"/>
    </source>
</evidence>
<feature type="transmembrane region" description="Helical" evidence="5">
    <location>
        <begin position="153"/>
        <end position="171"/>
    </location>
</feature>
<evidence type="ECO:0000313" key="8">
    <source>
        <dbReference type="Proteomes" id="UP000185151"/>
    </source>
</evidence>
<dbReference type="PANTHER" id="PTHR37422:SF23">
    <property type="entry name" value="TEICHURONIC ACID BIOSYNTHESIS PROTEIN TUAE"/>
    <property type="match status" value="1"/>
</dbReference>
<evidence type="ECO:0000256" key="2">
    <source>
        <dbReference type="ARBA" id="ARBA00022692"/>
    </source>
</evidence>
<keyword evidence="8" id="KW-1185">Reference proteome</keyword>
<dbReference type="GO" id="GO:0016020">
    <property type="term" value="C:membrane"/>
    <property type="evidence" value="ECO:0007669"/>
    <property type="project" value="UniProtKB-SubCell"/>
</dbReference>
<dbReference type="OrthoDB" id="9019044at2"/>
<gene>
    <name evidence="7" type="ORF">SAMN05444165_6958</name>
</gene>
<dbReference type="InterPro" id="IPR007016">
    <property type="entry name" value="O-antigen_ligase-rel_domated"/>
</dbReference>
<feature type="transmembrane region" description="Helical" evidence="5">
    <location>
        <begin position="176"/>
        <end position="192"/>
    </location>
</feature>
<dbReference type="InterPro" id="IPR051533">
    <property type="entry name" value="WaaL-like"/>
</dbReference>
<evidence type="ECO:0000313" key="7">
    <source>
        <dbReference type="EMBL" id="SIO67213.1"/>
    </source>
</evidence>